<dbReference type="PANTHER" id="PTHR11675:SF126">
    <property type="entry name" value="RICIN B LECTIN DOMAIN-CONTAINING PROTEIN"/>
    <property type="match status" value="1"/>
</dbReference>
<gene>
    <name evidence="4" type="primary">Galnt2</name>
    <name evidence="4" type="ORF">E2C01_060892</name>
</gene>
<keyword evidence="4" id="KW-0808">Transferase</keyword>
<keyword evidence="2" id="KW-1133">Transmembrane helix</keyword>
<feature type="signal peptide" evidence="3">
    <location>
        <begin position="1"/>
        <end position="17"/>
    </location>
</feature>
<evidence type="ECO:0000256" key="2">
    <source>
        <dbReference type="SAM" id="Phobius"/>
    </source>
</evidence>
<dbReference type="Proteomes" id="UP000324222">
    <property type="component" value="Unassembled WGS sequence"/>
</dbReference>
<dbReference type="OrthoDB" id="5988548at2759"/>
<keyword evidence="3" id="KW-0732">Signal</keyword>
<protein>
    <submittedName>
        <fullName evidence="4">Polypeptide N-acetylgalactosaminyltransferase 2</fullName>
    </submittedName>
</protein>
<dbReference type="AlphaFoldDB" id="A0A5B7H3T7"/>
<keyword evidence="1" id="KW-1015">Disulfide bond</keyword>
<keyword evidence="2" id="KW-0812">Transmembrane</keyword>
<dbReference type="GO" id="GO:0006493">
    <property type="term" value="P:protein O-linked glycosylation"/>
    <property type="evidence" value="ECO:0007669"/>
    <property type="project" value="TreeGrafter"/>
</dbReference>
<feature type="chain" id="PRO_5022718147" evidence="3">
    <location>
        <begin position="18"/>
        <end position="95"/>
    </location>
</feature>
<dbReference type="Gene3D" id="1.10.8.460">
    <property type="entry name" value="ppGaNTase-T1 linker domain-like"/>
    <property type="match status" value="1"/>
</dbReference>
<evidence type="ECO:0000313" key="4">
    <source>
        <dbReference type="EMBL" id="MPC66740.1"/>
    </source>
</evidence>
<evidence type="ECO:0000256" key="1">
    <source>
        <dbReference type="ARBA" id="ARBA00023157"/>
    </source>
</evidence>
<proteinExistence type="predicted"/>
<organism evidence="4 5">
    <name type="scientific">Portunus trituberculatus</name>
    <name type="common">Swimming crab</name>
    <name type="synonym">Neptunus trituberculatus</name>
    <dbReference type="NCBI Taxonomy" id="210409"/>
    <lineage>
        <taxon>Eukaryota</taxon>
        <taxon>Metazoa</taxon>
        <taxon>Ecdysozoa</taxon>
        <taxon>Arthropoda</taxon>
        <taxon>Crustacea</taxon>
        <taxon>Multicrustacea</taxon>
        <taxon>Malacostraca</taxon>
        <taxon>Eumalacostraca</taxon>
        <taxon>Eucarida</taxon>
        <taxon>Decapoda</taxon>
        <taxon>Pleocyemata</taxon>
        <taxon>Brachyura</taxon>
        <taxon>Eubrachyura</taxon>
        <taxon>Portunoidea</taxon>
        <taxon>Portunidae</taxon>
        <taxon>Portuninae</taxon>
        <taxon>Portunus</taxon>
    </lineage>
</organism>
<dbReference type="GO" id="GO:0005794">
    <property type="term" value="C:Golgi apparatus"/>
    <property type="evidence" value="ECO:0007669"/>
    <property type="project" value="TreeGrafter"/>
</dbReference>
<sequence>MLIINLIHVLTLPLSLSLSLSLIHTGLSFVSVSGRKALRERLGCQGFSWYLKNVYPDLGAPSKHDLAYGQLQQGNLCLQGAEPPKAYKVRTVKDL</sequence>
<evidence type="ECO:0000313" key="5">
    <source>
        <dbReference type="Proteomes" id="UP000324222"/>
    </source>
</evidence>
<dbReference type="EMBL" id="VSRR010025192">
    <property type="protein sequence ID" value="MPC66740.1"/>
    <property type="molecule type" value="Genomic_DNA"/>
</dbReference>
<feature type="transmembrane region" description="Helical" evidence="2">
    <location>
        <begin position="6"/>
        <end position="32"/>
    </location>
</feature>
<keyword evidence="2" id="KW-0472">Membrane</keyword>
<reference evidence="4 5" key="1">
    <citation type="submission" date="2019-05" db="EMBL/GenBank/DDBJ databases">
        <title>Another draft genome of Portunus trituberculatus and its Hox gene families provides insights of decapod evolution.</title>
        <authorList>
            <person name="Jeong J.-H."/>
            <person name="Song I."/>
            <person name="Kim S."/>
            <person name="Choi T."/>
            <person name="Kim D."/>
            <person name="Ryu S."/>
            <person name="Kim W."/>
        </authorList>
    </citation>
    <scope>NUCLEOTIDE SEQUENCE [LARGE SCALE GENOMIC DNA]</scope>
    <source>
        <tissue evidence="4">Muscle</tissue>
    </source>
</reference>
<dbReference type="PANTHER" id="PTHR11675">
    <property type="entry name" value="N-ACETYLGALACTOSAMINYLTRANSFERASE"/>
    <property type="match status" value="1"/>
</dbReference>
<keyword evidence="5" id="KW-1185">Reference proteome</keyword>
<evidence type="ECO:0000256" key="3">
    <source>
        <dbReference type="SAM" id="SignalP"/>
    </source>
</evidence>
<name>A0A5B7H3T7_PORTR</name>
<comment type="caution">
    <text evidence="4">The sequence shown here is derived from an EMBL/GenBank/DDBJ whole genome shotgun (WGS) entry which is preliminary data.</text>
</comment>
<accession>A0A5B7H3T7</accession>
<dbReference type="GO" id="GO:0004653">
    <property type="term" value="F:polypeptide N-acetylgalactosaminyltransferase activity"/>
    <property type="evidence" value="ECO:0007669"/>
    <property type="project" value="TreeGrafter"/>
</dbReference>